<reference evidence="2" key="1">
    <citation type="submission" date="2023-05" db="EMBL/GenBank/DDBJ databases">
        <title>Anaerotaeda fermentans gen. nov., sp. nov., a novel anaerobic planctomycete of the new family within the order Sedimentisphaerales isolated from Taman Peninsula, Russia.</title>
        <authorList>
            <person name="Khomyakova M.A."/>
            <person name="Merkel A.Y."/>
            <person name="Slobodkin A.I."/>
        </authorList>
    </citation>
    <scope>NUCLEOTIDE SEQUENCE</scope>
    <source>
        <strain evidence="2">M17dextr</strain>
    </source>
</reference>
<dbReference type="PANTHER" id="PTHR34818:SF1">
    <property type="entry name" value="PROTEIN BLI-3"/>
    <property type="match status" value="1"/>
</dbReference>
<dbReference type="EMBL" id="JASCXX010000027">
    <property type="protein sequence ID" value="MDI6451013.1"/>
    <property type="molecule type" value="Genomic_DNA"/>
</dbReference>
<dbReference type="RefSeq" id="WP_349246422.1">
    <property type="nucleotide sequence ID" value="NZ_JASCXX010000027.1"/>
</dbReference>
<evidence type="ECO:0000313" key="3">
    <source>
        <dbReference type="Proteomes" id="UP001431776"/>
    </source>
</evidence>
<name>A0AAW6TZ54_9BACT</name>
<dbReference type="SUPFAM" id="SSF50475">
    <property type="entry name" value="FMN-binding split barrel"/>
    <property type="match status" value="1"/>
</dbReference>
<dbReference type="InterPro" id="IPR052917">
    <property type="entry name" value="Stress-Dev_Protein"/>
</dbReference>
<dbReference type="Pfam" id="PF01243">
    <property type="entry name" value="PNPOx_N"/>
    <property type="match status" value="1"/>
</dbReference>
<gene>
    <name evidence="2" type="ORF">QJ522_18275</name>
</gene>
<evidence type="ECO:0000313" key="2">
    <source>
        <dbReference type="EMBL" id="MDI6451013.1"/>
    </source>
</evidence>
<organism evidence="2 3">
    <name type="scientific">Anaerobaca lacustris</name>
    <dbReference type="NCBI Taxonomy" id="3044600"/>
    <lineage>
        <taxon>Bacteria</taxon>
        <taxon>Pseudomonadati</taxon>
        <taxon>Planctomycetota</taxon>
        <taxon>Phycisphaerae</taxon>
        <taxon>Sedimentisphaerales</taxon>
        <taxon>Anaerobacaceae</taxon>
        <taxon>Anaerobaca</taxon>
    </lineage>
</organism>
<keyword evidence="3" id="KW-1185">Reference proteome</keyword>
<dbReference type="PANTHER" id="PTHR34818">
    <property type="entry name" value="PROTEIN BLI-3"/>
    <property type="match status" value="1"/>
</dbReference>
<dbReference type="InterPro" id="IPR012349">
    <property type="entry name" value="Split_barrel_FMN-bd"/>
</dbReference>
<dbReference type="Gene3D" id="2.30.110.10">
    <property type="entry name" value="Electron Transport, Fmn-binding Protein, Chain A"/>
    <property type="match status" value="1"/>
</dbReference>
<comment type="caution">
    <text evidence="2">The sequence shown here is derived from an EMBL/GenBank/DDBJ whole genome shotgun (WGS) entry which is preliminary data.</text>
</comment>
<feature type="domain" description="Pyridoxamine 5'-phosphate oxidase N-terminal" evidence="1">
    <location>
        <begin position="16"/>
        <end position="150"/>
    </location>
</feature>
<dbReference type="AlphaFoldDB" id="A0AAW6TZ54"/>
<dbReference type="InterPro" id="IPR011576">
    <property type="entry name" value="Pyridox_Oxase_N"/>
</dbReference>
<evidence type="ECO:0000259" key="1">
    <source>
        <dbReference type="Pfam" id="PF01243"/>
    </source>
</evidence>
<sequence length="163" mass="18534">MDQSRMQTSKEIQEVCLRLMAAAPVCYLTTLDVDGFPITTAMNNLRCAKDFPALAPLYDEAENDFLVYITTNKPSAKMARLRANPKVSVYFCEPGQFIGFTLSGEIEIVTDQARKDRVWQEGWTMYYPDDPHGSEYDILRLAPKLVGGWCRNQPFEIRIAKPS</sequence>
<accession>A0AAW6TZ54</accession>
<dbReference type="Proteomes" id="UP001431776">
    <property type="component" value="Unassembled WGS sequence"/>
</dbReference>
<protein>
    <submittedName>
        <fullName evidence="2">Pyridoxamine 5'-phosphate oxidase family protein</fullName>
    </submittedName>
</protein>
<proteinExistence type="predicted"/>